<dbReference type="SMART" id="SM00248">
    <property type="entry name" value="ANK"/>
    <property type="match status" value="6"/>
</dbReference>
<evidence type="ECO:0000313" key="6">
    <source>
        <dbReference type="Proteomes" id="UP000245956"/>
    </source>
</evidence>
<evidence type="ECO:0000256" key="1">
    <source>
        <dbReference type="ARBA" id="ARBA00012210"/>
    </source>
</evidence>
<protein>
    <recommendedName>
        <fullName evidence="1">protein S-acyltransferase</fullName>
        <ecNumber evidence="1">2.3.1.225</ecNumber>
    </recommendedName>
</protein>
<proteinExistence type="predicted"/>
<dbReference type="CDD" id="cd09917">
    <property type="entry name" value="F-box_SF"/>
    <property type="match status" value="1"/>
</dbReference>
<evidence type="ECO:0000259" key="4">
    <source>
        <dbReference type="PROSITE" id="PS50181"/>
    </source>
</evidence>
<dbReference type="InterPro" id="IPR002110">
    <property type="entry name" value="Ankyrin_rpt"/>
</dbReference>
<sequence>MLVNLPTEILHLVARWLSERDANALARTSIRLWHVLDAYLYHRNIQLFDASSFHWAVENGRASTAKKGIDAGADVNRGKDGISDQLPLILAAKHSQIPLMKLLLATPGIHVNPRDSKGRTPLSWAAGVGCADSISLLLASGGIHADAGDKGSRRPLWWAAALGRPTAVRLLLNSQQVVVDATDSSGQTALVAAAAGLGEECDVEECVQLLLAAGARPDARTTANRTPLSWAAGTGKLGVFKLVLVAMGHGRFETWTVRDWVTARERDEMVKLLLGGSGT</sequence>
<dbReference type="SUPFAM" id="SSF48403">
    <property type="entry name" value="Ankyrin repeat"/>
    <property type="match status" value="1"/>
</dbReference>
<dbReference type="PANTHER" id="PTHR24161:SF85">
    <property type="entry name" value="PALMITOYLTRANSFERASE HIP14"/>
    <property type="match status" value="1"/>
</dbReference>
<evidence type="ECO:0000256" key="2">
    <source>
        <dbReference type="ARBA" id="ARBA00022737"/>
    </source>
</evidence>
<dbReference type="AlphaFoldDB" id="A0A2U3DQV8"/>
<dbReference type="EMBL" id="LCWV01000051">
    <property type="protein sequence ID" value="PWI64615.1"/>
    <property type="molecule type" value="Genomic_DNA"/>
</dbReference>
<comment type="caution">
    <text evidence="5">The sequence shown here is derived from an EMBL/GenBank/DDBJ whole genome shotgun (WGS) entry which is preliminary data.</text>
</comment>
<keyword evidence="2" id="KW-0677">Repeat</keyword>
<keyword evidence="3" id="KW-0040">ANK repeat</keyword>
<evidence type="ECO:0000256" key="3">
    <source>
        <dbReference type="ARBA" id="ARBA00023043"/>
    </source>
</evidence>
<dbReference type="InterPro" id="IPR036770">
    <property type="entry name" value="Ankyrin_rpt-contain_sf"/>
</dbReference>
<dbReference type="PROSITE" id="PS50181">
    <property type="entry name" value="FBOX"/>
    <property type="match status" value="1"/>
</dbReference>
<dbReference type="EC" id="2.3.1.225" evidence="1"/>
<dbReference type="Gene3D" id="1.25.40.20">
    <property type="entry name" value="Ankyrin repeat-containing domain"/>
    <property type="match status" value="1"/>
</dbReference>
<reference evidence="5 6" key="1">
    <citation type="journal article" date="2016" name="Front. Microbiol.">
        <title>Genome and transcriptome sequences reveal the specific parasitism of the nematophagous Purpureocillium lilacinum 36-1.</title>
        <authorList>
            <person name="Xie J."/>
            <person name="Li S."/>
            <person name="Mo C."/>
            <person name="Xiao X."/>
            <person name="Peng D."/>
            <person name="Wang G."/>
            <person name="Xiao Y."/>
        </authorList>
    </citation>
    <scope>NUCLEOTIDE SEQUENCE [LARGE SCALE GENOMIC DNA]</scope>
    <source>
        <strain evidence="5 6">36-1</strain>
    </source>
</reference>
<dbReference type="PANTHER" id="PTHR24161">
    <property type="entry name" value="ANK_REP_REGION DOMAIN-CONTAINING PROTEIN-RELATED"/>
    <property type="match status" value="1"/>
</dbReference>
<dbReference type="Proteomes" id="UP000245956">
    <property type="component" value="Unassembled WGS sequence"/>
</dbReference>
<organism evidence="5 6">
    <name type="scientific">Purpureocillium lilacinum</name>
    <name type="common">Paecilomyces lilacinus</name>
    <dbReference type="NCBI Taxonomy" id="33203"/>
    <lineage>
        <taxon>Eukaryota</taxon>
        <taxon>Fungi</taxon>
        <taxon>Dikarya</taxon>
        <taxon>Ascomycota</taxon>
        <taxon>Pezizomycotina</taxon>
        <taxon>Sordariomycetes</taxon>
        <taxon>Hypocreomycetidae</taxon>
        <taxon>Hypocreales</taxon>
        <taxon>Ophiocordycipitaceae</taxon>
        <taxon>Purpureocillium</taxon>
    </lineage>
</organism>
<feature type="domain" description="F-box" evidence="4">
    <location>
        <begin position="1"/>
        <end position="45"/>
    </location>
</feature>
<dbReference type="Pfam" id="PF12796">
    <property type="entry name" value="Ank_2"/>
    <property type="match status" value="2"/>
</dbReference>
<accession>A0A2U3DQV8</accession>
<dbReference type="InterPro" id="IPR001810">
    <property type="entry name" value="F-box_dom"/>
</dbReference>
<name>A0A2U3DQV8_PURLI</name>
<evidence type="ECO:0000313" key="5">
    <source>
        <dbReference type="EMBL" id="PWI64615.1"/>
    </source>
</evidence>
<dbReference type="GO" id="GO:0019706">
    <property type="term" value="F:protein-cysteine S-palmitoyltransferase activity"/>
    <property type="evidence" value="ECO:0007669"/>
    <property type="project" value="UniProtKB-EC"/>
</dbReference>
<gene>
    <name evidence="5" type="ORF">PCL_09472</name>
</gene>